<feature type="compositionally biased region" description="Low complexity" evidence="1">
    <location>
        <begin position="111"/>
        <end position="127"/>
    </location>
</feature>
<proteinExistence type="predicted"/>
<feature type="compositionally biased region" description="Polar residues" evidence="1">
    <location>
        <begin position="1"/>
        <end position="29"/>
    </location>
</feature>
<keyword evidence="3" id="KW-1185">Reference proteome</keyword>
<dbReference type="AlphaFoldDB" id="A0A0U5CBX1"/>
<feature type="region of interest" description="Disordered" evidence="1">
    <location>
        <begin position="102"/>
        <end position="137"/>
    </location>
</feature>
<evidence type="ECO:0000313" key="2">
    <source>
        <dbReference type="EMBL" id="CEL07050.1"/>
    </source>
</evidence>
<evidence type="ECO:0000256" key="1">
    <source>
        <dbReference type="SAM" id="MobiDB-lite"/>
    </source>
</evidence>
<organism evidence="2 3">
    <name type="scientific">Aspergillus calidoustus</name>
    <dbReference type="NCBI Taxonomy" id="454130"/>
    <lineage>
        <taxon>Eukaryota</taxon>
        <taxon>Fungi</taxon>
        <taxon>Dikarya</taxon>
        <taxon>Ascomycota</taxon>
        <taxon>Pezizomycotina</taxon>
        <taxon>Eurotiomycetes</taxon>
        <taxon>Eurotiomycetidae</taxon>
        <taxon>Eurotiales</taxon>
        <taxon>Aspergillaceae</taxon>
        <taxon>Aspergillus</taxon>
        <taxon>Aspergillus subgen. Nidulantes</taxon>
    </lineage>
</organism>
<protein>
    <submittedName>
        <fullName evidence="2">Uncharacterized protein</fullName>
    </submittedName>
</protein>
<feature type="compositionally biased region" description="Pro residues" evidence="1">
    <location>
        <begin position="187"/>
        <end position="199"/>
    </location>
</feature>
<feature type="compositionally biased region" description="Basic and acidic residues" evidence="1">
    <location>
        <begin position="165"/>
        <end position="179"/>
    </location>
</feature>
<accession>A0A0U5CBX1</accession>
<feature type="region of interest" description="Disordered" evidence="1">
    <location>
        <begin position="1"/>
        <end position="76"/>
    </location>
</feature>
<dbReference type="EMBL" id="CDMC01000008">
    <property type="protein sequence ID" value="CEL07050.1"/>
    <property type="molecule type" value="Genomic_DNA"/>
</dbReference>
<gene>
    <name evidence="2" type="ORF">ASPCAL10215</name>
</gene>
<sequence length="289" mass="31858">MRQSTSNSNSTFPGQWHPATSTTMPSTAEPSPLLSLSPQSETVPRFYGMPPESTGGNLTTSSHRHHHHHPHQQCSVSTIASSELEHEDLHLGSMLISGAHSTGEELSANKTSSSSSSYLGPSGSTPPEMLGEMGTEPNSVSLESWVDYVMGTGLLDDDCSPPARCDVDSSRMDTARSSEEGEMQLDAPPPPRLSLPPLSPSTTATTTDPRLTLDSLQANLEWNWNQIQDQIPDMDMELTPTRPPDRREIIRKSRRTMILQQMQPEQISRVMEFLLSWNMPIDVKIVNQE</sequence>
<dbReference type="Proteomes" id="UP000054771">
    <property type="component" value="Unassembled WGS sequence"/>
</dbReference>
<feature type="region of interest" description="Disordered" evidence="1">
    <location>
        <begin position="157"/>
        <end position="208"/>
    </location>
</feature>
<evidence type="ECO:0000313" key="3">
    <source>
        <dbReference type="Proteomes" id="UP000054771"/>
    </source>
</evidence>
<dbReference type="OrthoDB" id="2143914at2759"/>
<name>A0A0U5CBX1_ASPCI</name>
<reference evidence="3" key="1">
    <citation type="journal article" date="2016" name="Genome Announc.">
        <title>Draft genome sequences of fungus Aspergillus calidoustus.</title>
        <authorList>
            <person name="Horn F."/>
            <person name="Linde J."/>
            <person name="Mattern D.J."/>
            <person name="Walther G."/>
            <person name="Guthke R."/>
            <person name="Scherlach K."/>
            <person name="Martin K."/>
            <person name="Brakhage A.A."/>
            <person name="Petzke L."/>
            <person name="Valiante V."/>
        </authorList>
    </citation>
    <scope>NUCLEOTIDE SEQUENCE [LARGE SCALE GENOMIC DNA]</scope>
    <source>
        <strain evidence="3">SF006504</strain>
    </source>
</reference>
<feature type="compositionally biased region" description="Basic residues" evidence="1">
    <location>
        <begin position="62"/>
        <end position="71"/>
    </location>
</feature>